<dbReference type="GO" id="GO:0004519">
    <property type="term" value="F:endonuclease activity"/>
    <property type="evidence" value="ECO:0007669"/>
    <property type="project" value="UniProtKB-KW"/>
</dbReference>
<evidence type="ECO:0000313" key="11">
    <source>
        <dbReference type="EMBL" id="PTQ33208.1"/>
    </source>
</evidence>
<dbReference type="InterPro" id="IPR001525">
    <property type="entry name" value="C5_MeTfrase"/>
</dbReference>
<dbReference type="EMBL" id="KZ772763">
    <property type="protein sequence ID" value="PTQ33208.1"/>
    <property type="molecule type" value="Genomic_DNA"/>
</dbReference>
<dbReference type="GO" id="GO:0032259">
    <property type="term" value="P:methylation"/>
    <property type="evidence" value="ECO:0007669"/>
    <property type="project" value="UniProtKB-KW"/>
</dbReference>
<dbReference type="Gene3D" id="3.40.50.150">
    <property type="entry name" value="Vaccinia Virus protein VP39"/>
    <property type="match status" value="1"/>
</dbReference>
<dbReference type="InterPro" id="IPR043128">
    <property type="entry name" value="Rev_trsase/Diguanyl_cyclase"/>
</dbReference>
<dbReference type="FunFam" id="3.30.70.270:FF:000003">
    <property type="entry name" value="Transposon Ty3-G Gag-Pol polyprotein"/>
    <property type="match status" value="1"/>
</dbReference>
<evidence type="ECO:0000256" key="1">
    <source>
        <dbReference type="ARBA" id="ARBA00022603"/>
    </source>
</evidence>
<name>A0A2R6WH76_MARPO</name>
<dbReference type="OrthoDB" id="543934at2759"/>
<dbReference type="Gene3D" id="3.30.70.270">
    <property type="match status" value="2"/>
</dbReference>
<gene>
    <name evidence="11" type="ORF">MARPO_0091s0058</name>
</gene>
<evidence type="ECO:0000256" key="2">
    <source>
        <dbReference type="ARBA" id="ARBA00022679"/>
    </source>
</evidence>
<keyword evidence="5" id="KW-0255">Endonuclease</keyword>
<dbReference type="InterPro" id="IPR029063">
    <property type="entry name" value="SAM-dependent_MTases_sf"/>
</dbReference>
<dbReference type="InterPro" id="IPR043502">
    <property type="entry name" value="DNA/RNA_pol_sf"/>
</dbReference>
<evidence type="ECO:0008006" key="13">
    <source>
        <dbReference type="Google" id="ProtNLM"/>
    </source>
</evidence>
<organism evidence="11 12">
    <name type="scientific">Marchantia polymorpha</name>
    <name type="common">Common liverwort</name>
    <name type="synonym">Marchantia aquatica</name>
    <dbReference type="NCBI Taxonomy" id="3197"/>
    <lineage>
        <taxon>Eukaryota</taxon>
        <taxon>Viridiplantae</taxon>
        <taxon>Streptophyta</taxon>
        <taxon>Embryophyta</taxon>
        <taxon>Marchantiophyta</taxon>
        <taxon>Marchantiopsida</taxon>
        <taxon>Marchantiidae</taxon>
        <taxon>Marchantiales</taxon>
        <taxon>Marchantiaceae</taxon>
        <taxon>Marchantia</taxon>
    </lineage>
</organism>
<protein>
    <recommendedName>
        <fullName evidence="13">Reverse transcriptase</fullName>
    </recommendedName>
</protein>
<evidence type="ECO:0000259" key="10">
    <source>
        <dbReference type="Pfam" id="PF17917"/>
    </source>
</evidence>
<keyword evidence="1" id="KW-0489">Methyltransferase</keyword>
<evidence type="ECO:0000313" key="12">
    <source>
        <dbReference type="Proteomes" id="UP000244005"/>
    </source>
</evidence>
<evidence type="ECO:0000256" key="5">
    <source>
        <dbReference type="ARBA" id="ARBA00022759"/>
    </source>
</evidence>
<keyword evidence="2" id="KW-0808">Transferase</keyword>
<dbReference type="AlphaFoldDB" id="A0A2R6WH76"/>
<dbReference type="GO" id="GO:0008168">
    <property type="term" value="F:methyltransferase activity"/>
    <property type="evidence" value="ECO:0007669"/>
    <property type="project" value="UniProtKB-KW"/>
</dbReference>
<dbReference type="InterPro" id="IPR041373">
    <property type="entry name" value="RT_RNaseH"/>
</dbReference>
<evidence type="ECO:0000256" key="7">
    <source>
        <dbReference type="ARBA" id="ARBA00022918"/>
    </source>
</evidence>
<feature type="region of interest" description="Disordered" evidence="8">
    <location>
        <begin position="1119"/>
        <end position="1140"/>
    </location>
</feature>
<dbReference type="GO" id="GO:0016787">
    <property type="term" value="F:hydrolase activity"/>
    <property type="evidence" value="ECO:0007669"/>
    <property type="project" value="UniProtKB-KW"/>
</dbReference>
<dbReference type="OMA" id="NRESHEG"/>
<dbReference type="PANTHER" id="PTHR37984">
    <property type="entry name" value="PROTEIN CBG26694"/>
    <property type="match status" value="1"/>
</dbReference>
<keyword evidence="7" id="KW-0695">RNA-directed DNA polymerase</keyword>
<keyword evidence="12" id="KW-1185">Reference proteome</keyword>
<feature type="non-terminal residue" evidence="11">
    <location>
        <position position="1190"/>
    </location>
</feature>
<dbReference type="CDD" id="cd01647">
    <property type="entry name" value="RT_LTR"/>
    <property type="match status" value="1"/>
</dbReference>
<dbReference type="SUPFAM" id="SSF53335">
    <property type="entry name" value="S-adenosyl-L-methionine-dependent methyltransferases"/>
    <property type="match status" value="1"/>
</dbReference>
<dbReference type="Pfam" id="PF00078">
    <property type="entry name" value="RVT_1"/>
    <property type="match status" value="1"/>
</dbReference>
<accession>A0A2R6WH76</accession>
<dbReference type="SUPFAM" id="SSF56672">
    <property type="entry name" value="DNA/RNA polymerases"/>
    <property type="match status" value="1"/>
</dbReference>
<evidence type="ECO:0000256" key="3">
    <source>
        <dbReference type="ARBA" id="ARBA00022695"/>
    </source>
</evidence>
<dbReference type="InterPro" id="IPR050951">
    <property type="entry name" value="Retrovirus_Pol_polyprotein"/>
</dbReference>
<feature type="domain" description="Reverse transcriptase" evidence="9">
    <location>
        <begin position="834"/>
        <end position="919"/>
    </location>
</feature>
<proteinExistence type="predicted"/>
<dbReference type="GO" id="GO:0003964">
    <property type="term" value="F:RNA-directed DNA polymerase activity"/>
    <property type="evidence" value="ECO:0007669"/>
    <property type="project" value="UniProtKB-KW"/>
</dbReference>
<dbReference type="Pfam" id="PF17917">
    <property type="entry name" value="RT_RNaseH"/>
    <property type="match status" value="1"/>
</dbReference>
<evidence type="ECO:0000256" key="8">
    <source>
        <dbReference type="SAM" id="MobiDB-lite"/>
    </source>
</evidence>
<dbReference type="FunFam" id="3.10.20.370:FF:000001">
    <property type="entry name" value="Retrovirus-related Pol polyprotein from transposon 17.6-like protein"/>
    <property type="match status" value="1"/>
</dbReference>
<dbReference type="Proteomes" id="UP000244005">
    <property type="component" value="Unassembled WGS sequence"/>
</dbReference>
<dbReference type="Gene3D" id="3.10.20.370">
    <property type="match status" value="1"/>
</dbReference>
<dbReference type="InterPro" id="IPR000477">
    <property type="entry name" value="RT_dom"/>
</dbReference>
<reference evidence="12" key="1">
    <citation type="journal article" date="2017" name="Cell">
        <title>Insights into land plant evolution garnered from the Marchantia polymorpha genome.</title>
        <authorList>
            <person name="Bowman J.L."/>
            <person name="Kohchi T."/>
            <person name="Yamato K.T."/>
            <person name="Jenkins J."/>
            <person name="Shu S."/>
            <person name="Ishizaki K."/>
            <person name="Yamaoka S."/>
            <person name="Nishihama R."/>
            <person name="Nakamura Y."/>
            <person name="Berger F."/>
            <person name="Adam C."/>
            <person name="Aki S.S."/>
            <person name="Althoff F."/>
            <person name="Araki T."/>
            <person name="Arteaga-Vazquez M.A."/>
            <person name="Balasubrmanian S."/>
            <person name="Barry K."/>
            <person name="Bauer D."/>
            <person name="Boehm C.R."/>
            <person name="Briginshaw L."/>
            <person name="Caballero-Perez J."/>
            <person name="Catarino B."/>
            <person name="Chen F."/>
            <person name="Chiyoda S."/>
            <person name="Chovatia M."/>
            <person name="Davies K.M."/>
            <person name="Delmans M."/>
            <person name="Demura T."/>
            <person name="Dierschke T."/>
            <person name="Dolan L."/>
            <person name="Dorantes-Acosta A.E."/>
            <person name="Eklund D.M."/>
            <person name="Florent S.N."/>
            <person name="Flores-Sandoval E."/>
            <person name="Fujiyama A."/>
            <person name="Fukuzawa H."/>
            <person name="Galik B."/>
            <person name="Grimanelli D."/>
            <person name="Grimwood J."/>
            <person name="Grossniklaus U."/>
            <person name="Hamada T."/>
            <person name="Haseloff J."/>
            <person name="Hetherington A.J."/>
            <person name="Higo A."/>
            <person name="Hirakawa Y."/>
            <person name="Hundley H.N."/>
            <person name="Ikeda Y."/>
            <person name="Inoue K."/>
            <person name="Inoue S.I."/>
            <person name="Ishida S."/>
            <person name="Jia Q."/>
            <person name="Kakita M."/>
            <person name="Kanazawa T."/>
            <person name="Kawai Y."/>
            <person name="Kawashima T."/>
            <person name="Kennedy M."/>
            <person name="Kinose K."/>
            <person name="Kinoshita T."/>
            <person name="Kohara Y."/>
            <person name="Koide E."/>
            <person name="Komatsu K."/>
            <person name="Kopischke S."/>
            <person name="Kubo M."/>
            <person name="Kyozuka J."/>
            <person name="Lagercrantz U."/>
            <person name="Lin S.S."/>
            <person name="Lindquist E."/>
            <person name="Lipzen A.M."/>
            <person name="Lu C.W."/>
            <person name="De Luna E."/>
            <person name="Martienssen R.A."/>
            <person name="Minamino N."/>
            <person name="Mizutani M."/>
            <person name="Mizutani M."/>
            <person name="Mochizuki N."/>
            <person name="Monte I."/>
            <person name="Mosher R."/>
            <person name="Nagasaki H."/>
            <person name="Nakagami H."/>
            <person name="Naramoto S."/>
            <person name="Nishitani K."/>
            <person name="Ohtani M."/>
            <person name="Okamoto T."/>
            <person name="Okumura M."/>
            <person name="Phillips J."/>
            <person name="Pollak B."/>
            <person name="Reinders A."/>
            <person name="Rovekamp M."/>
            <person name="Sano R."/>
            <person name="Sawa S."/>
            <person name="Schmid M.W."/>
            <person name="Shirakawa M."/>
            <person name="Solano R."/>
            <person name="Spunde A."/>
            <person name="Suetsugu N."/>
            <person name="Sugano S."/>
            <person name="Sugiyama A."/>
            <person name="Sun R."/>
            <person name="Suzuki Y."/>
            <person name="Takenaka M."/>
            <person name="Takezawa D."/>
            <person name="Tomogane H."/>
            <person name="Tsuzuki M."/>
            <person name="Ueda T."/>
            <person name="Umeda M."/>
            <person name="Ward J.M."/>
            <person name="Watanabe Y."/>
            <person name="Yazaki K."/>
            <person name="Yokoyama R."/>
            <person name="Yoshitake Y."/>
            <person name="Yotsui I."/>
            <person name="Zachgo S."/>
            <person name="Schmutz J."/>
        </authorList>
    </citation>
    <scope>NUCLEOTIDE SEQUENCE [LARGE SCALE GENOMIC DNA]</scope>
    <source>
        <strain evidence="12">Tak-1</strain>
    </source>
</reference>
<evidence type="ECO:0000256" key="4">
    <source>
        <dbReference type="ARBA" id="ARBA00022722"/>
    </source>
</evidence>
<keyword evidence="6" id="KW-0378">Hydrolase</keyword>
<keyword evidence="4" id="KW-0540">Nuclease</keyword>
<sequence>MRPAPPSDTRVRTEVLTSSVVDADVPSSAVMRMVTSVLQSPLFSATELIDSSIDLARVFRVAATSCERGRVAATSAEIREDTIEDPSSTSTLFEETTWQAVAARMESLPARPAIDCESIVPGVCMVDNRSGLFRLVSSTGQVYVPARVLLDSGAQPLMLGKAACIILGIRRSELEPCPFQIQTSLGGASDRSHFMTRESIAVQLRHDHPHDSSQFGVCDVVTSAESYDVLVGGVVLYPMGFRMDNWTETTAYRPGWQYGDGHLSELPVRFISRDRPLGSSSAVLASVAGFSGVLTWPDDLLEGNMSADDTSLYEDVKEVVSFTAAVTSSLDVPLWSSCQALQLEADRLVKKAWSEASLPAKPEKASADRLVGGSSALSPLGVCLLDLFGGISTGLAAVLQSRILVRRYLYVEKDETASRVSSRHVAQLMRRFPSLLPRSAIRGFQKALPSDISLLGAPDLDRVGHIDMVIAGWPCQGHTRARHGTGLHDPRSRMFWEMMRVLRHLQVQQTRSPAYILENVPLLGDTRAQLMTSVHQVRAWIGSAVLLDAARVGSRAHRARLWWTNLLPREILRHAYDSVQRDPTLTVDSILDVFRHSQVVRVADRSPMALVNRLGQPRMTLPTLVSYPASHAYRDGRPRLLWDSTVHQLVEPNADEIERAMEFMTGVTATASVLEASRRQVLGQAMDLNCLTWIEWKPLIGSQITRGERRRLTRFLRDYRSCFAFSMKELGVLIGPGIRIELASDTPIFHRPYRYSEMERDLIPSRTLDLLEAGLVELSHGEYASANIMPVKKDVHGNYTDRRMCGDYRTINRQTKSDKYAMPTPEEIFDVDCLYQWRFLPFGLKNAPAEFQRVMDRILAGLDFVRCYIDDILVFSDIVEQHQLHLQIVFKRLRAHGLRLHPGKCKFFHEKVEYLGHVIYPVGLGVQQAKVEAIARIPRPTDVSRVRAFMSLANYYRRYVKGFSAIAKPLDQLLKAFVELKVRLVPAPILRRPIRGRPYQLHTDWSMLGLGAVLTQRDDEGKEFVVAYASRSNSAVESRYSSYKGECLAAVWAVAHFRCYLFGTQFTLVTDHQPLKWLMDSDKLTGKLARWDLILYEYDFQVVHRPGVANLDADGLSRNSCTSQEDDTGAKWHDPEVEDGGVDQRDVHDDALVLEFLRTSMMPGTVGTKERDRVLQRAKRYRLEGSHVLR</sequence>
<evidence type="ECO:0000256" key="6">
    <source>
        <dbReference type="ARBA" id="ARBA00022801"/>
    </source>
</evidence>
<dbReference type="Pfam" id="PF00145">
    <property type="entry name" value="DNA_methylase"/>
    <property type="match status" value="1"/>
</dbReference>
<dbReference type="CDD" id="cd09274">
    <property type="entry name" value="RNase_HI_RT_Ty3"/>
    <property type="match status" value="1"/>
</dbReference>
<dbReference type="PANTHER" id="PTHR37984:SF5">
    <property type="entry name" value="PROTEIN NYNRIN-LIKE"/>
    <property type="match status" value="1"/>
</dbReference>
<keyword evidence="3" id="KW-0548">Nucleotidyltransferase</keyword>
<feature type="domain" description="Reverse transcriptase RNase H-like" evidence="10">
    <location>
        <begin position="997"/>
        <end position="1098"/>
    </location>
</feature>
<evidence type="ECO:0000259" key="9">
    <source>
        <dbReference type="Pfam" id="PF00078"/>
    </source>
</evidence>
<dbReference type="Gene3D" id="3.10.10.10">
    <property type="entry name" value="HIV Type 1 Reverse Transcriptase, subunit A, domain 1"/>
    <property type="match status" value="1"/>
</dbReference>